<dbReference type="Gene3D" id="3.90.550.10">
    <property type="entry name" value="Spore Coat Polysaccharide Biosynthesis Protein SpsA, Chain A"/>
    <property type="match status" value="1"/>
</dbReference>
<proteinExistence type="predicted"/>
<dbReference type="OMA" id="PNIRHGI"/>
<keyword evidence="1" id="KW-0472">Membrane</keyword>
<dbReference type="HOGENOM" id="CLU_025840_0_0_1"/>
<dbReference type="CDD" id="cd00761">
    <property type="entry name" value="Glyco_tranf_GTA_type"/>
    <property type="match status" value="1"/>
</dbReference>
<dbReference type="SUPFAM" id="SSF53448">
    <property type="entry name" value="Nucleotide-diphospho-sugar transferases"/>
    <property type="match status" value="1"/>
</dbReference>
<name>K3WTR3_GLOUD</name>
<dbReference type="EMBL" id="GL376613">
    <property type="status" value="NOT_ANNOTATED_CDS"/>
    <property type="molecule type" value="Genomic_DNA"/>
</dbReference>
<evidence type="ECO:0000256" key="1">
    <source>
        <dbReference type="SAM" id="Phobius"/>
    </source>
</evidence>
<feature type="transmembrane region" description="Helical" evidence="1">
    <location>
        <begin position="20"/>
        <end position="40"/>
    </location>
</feature>
<dbReference type="STRING" id="431595.K3WTR3"/>
<dbReference type="Proteomes" id="UP000019132">
    <property type="component" value="Unassembled WGS sequence"/>
</dbReference>
<dbReference type="VEuPathDB" id="FungiDB:PYU1_G008343"/>
<sequence>MVMREKRLSSDDLSVRHVRVSLRSFTVGMLTLLLVVWSIYMVSVMDTFRTVRMDLRHNWVTRLSPGTSLVRGGKADDATAALRHAMDMDVNISVAETLKVTPSKEQWPMQEEFYDSYFDSSNDTSTTIIFNVFRGEPKALEIQLEAASCQKNLKTKPDVWVMCFNSPKQKDFEKVVDKFKAKIPNLVFTASNFNHKFHGRFLLAYMAKTKYVLIVDDDKMIDSTTVADYIKCMKKQPGVWGNFGHLRAPAFDGYKSWPRVGYNIESDDFAEQDYLSGMWFLEQSWLEYFVKERPPSWETSEDMHLSHVMRKYLNLNTYGGKVALDPKHLPGKDHAATVGSALHLREYIFDHQHGRGNKVANIDTPLQTLVYAETVQDIEDFLDKMRNCPDHMDKDNDLNNNNGNAAVRIGYTDPENLPPWCNVGKTAVVFRGAREQDVQRMVEAAEVLCRYTNCEYFSLKPKIKHAINYFNMREGFGQHDTDIPWQTAASDVLLSLVGVLNNVLPQNFYFPYVSHIQWHEPEAAAKKQRLQVYHSTVKLALQIHANSKTNAKWDHRADASADAQRAYPTNMKVYVWWKTPATYVEPRAMYEQLSLE</sequence>
<reference evidence="3" key="1">
    <citation type="journal article" date="2010" name="Genome Biol.">
        <title>Genome sequence of the necrotrophic plant pathogen Pythium ultimum reveals original pathogenicity mechanisms and effector repertoire.</title>
        <authorList>
            <person name="Levesque C.A."/>
            <person name="Brouwer H."/>
            <person name="Cano L."/>
            <person name="Hamilton J.P."/>
            <person name="Holt C."/>
            <person name="Huitema E."/>
            <person name="Raffaele S."/>
            <person name="Robideau G.P."/>
            <person name="Thines M."/>
            <person name="Win J."/>
            <person name="Zerillo M.M."/>
            <person name="Beakes G.W."/>
            <person name="Boore J.L."/>
            <person name="Busam D."/>
            <person name="Dumas B."/>
            <person name="Ferriera S."/>
            <person name="Fuerstenberg S.I."/>
            <person name="Gachon C.M."/>
            <person name="Gaulin E."/>
            <person name="Govers F."/>
            <person name="Grenville-Briggs L."/>
            <person name="Horner N."/>
            <person name="Hostetler J."/>
            <person name="Jiang R.H."/>
            <person name="Johnson J."/>
            <person name="Krajaejun T."/>
            <person name="Lin H."/>
            <person name="Meijer H.J."/>
            <person name="Moore B."/>
            <person name="Morris P."/>
            <person name="Phuntmart V."/>
            <person name="Puiu D."/>
            <person name="Shetty J."/>
            <person name="Stajich J.E."/>
            <person name="Tripathy S."/>
            <person name="Wawra S."/>
            <person name="van West P."/>
            <person name="Whitty B.R."/>
            <person name="Coutinho P.M."/>
            <person name="Henrissat B."/>
            <person name="Martin F."/>
            <person name="Thomas P.D."/>
            <person name="Tyler B.M."/>
            <person name="De Vries R.P."/>
            <person name="Kamoun S."/>
            <person name="Yandell M."/>
            <person name="Tisserat N."/>
            <person name="Buell C.R."/>
        </authorList>
    </citation>
    <scope>NUCLEOTIDE SEQUENCE</scope>
    <source>
        <strain evidence="3">DAOM:BR144</strain>
    </source>
</reference>
<keyword evidence="1" id="KW-1133">Transmembrane helix</keyword>
<dbReference type="eggNOG" id="ENOG502QVHP">
    <property type="taxonomic scope" value="Eukaryota"/>
</dbReference>
<reference evidence="3" key="2">
    <citation type="submission" date="2010-04" db="EMBL/GenBank/DDBJ databases">
        <authorList>
            <person name="Buell R."/>
            <person name="Hamilton J."/>
            <person name="Hostetler J."/>
        </authorList>
    </citation>
    <scope>NUCLEOTIDE SEQUENCE [LARGE SCALE GENOMIC DNA]</scope>
    <source>
        <strain evidence="3">DAOM:BR144</strain>
    </source>
</reference>
<accession>K3WTR3</accession>
<organism evidence="2 3">
    <name type="scientific">Globisporangium ultimum (strain ATCC 200006 / CBS 805.95 / DAOM BR144)</name>
    <name type="common">Pythium ultimum</name>
    <dbReference type="NCBI Taxonomy" id="431595"/>
    <lineage>
        <taxon>Eukaryota</taxon>
        <taxon>Sar</taxon>
        <taxon>Stramenopiles</taxon>
        <taxon>Oomycota</taxon>
        <taxon>Peronosporomycetes</taxon>
        <taxon>Pythiales</taxon>
        <taxon>Pythiaceae</taxon>
        <taxon>Globisporangium</taxon>
    </lineage>
</organism>
<dbReference type="InParanoid" id="K3WTR3"/>
<evidence type="ECO:0000313" key="3">
    <source>
        <dbReference type="Proteomes" id="UP000019132"/>
    </source>
</evidence>
<evidence type="ECO:0000313" key="2">
    <source>
        <dbReference type="EnsemblProtists" id="PYU1_T008359"/>
    </source>
</evidence>
<dbReference type="AlphaFoldDB" id="K3WTR3"/>
<keyword evidence="1" id="KW-0812">Transmembrane</keyword>
<dbReference type="EnsemblProtists" id="PYU1_T008359">
    <property type="protein sequence ID" value="PYU1_T008359"/>
    <property type="gene ID" value="PYU1_G008343"/>
</dbReference>
<keyword evidence="3" id="KW-1185">Reference proteome</keyword>
<dbReference type="InterPro" id="IPR029044">
    <property type="entry name" value="Nucleotide-diphossugar_trans"/>
</dbReference>
<protein>
    <submittedName>
        <fullName evidence="2">Uncharacterized protein</fullName>
    </submittedName>
</protein>
<reference evidence="2" key="3">
    <citation type="submission" date="2015-02" db="UniProtKB">
        <authorList>
            <consortium name="EnsemblProtists"/>
        </authorList>
    </citation>
    <scope>IDENTIFICATION</scope>
    <source>
        <strain evidence="2">DAOM BR144</strain>
    </source>
</reference>